<feature type="region of interest" description="Disordered" evidence="1">
    <location>
        <begin position="1"/>
        <end position="21"/>
    </location>
</feature>
<dbReference type="EMBL" id="BMWD01000018">
    <property type="protein sequence ID" value="GGX74882.1"/>
    <property type="molecule type" value="Genomic_DNA"/>
</dbReference>
<gene>
    <name evidence="2" type="ORF">GCM10010515_48030</name>
</gene>
<comment type="caution">
    <text evidence="2">The sequence shown here is derived from an EMBL/GenBank/DDBJ whole genome shotgun (WGS) entry which is preliminary data.</text>
</comment>
<evidence type="ECO:0000256" key="1">
    <source>
        <dbReference type="SAM" id="MobiDB-lite"/>
    </source>
</evidence>
<accession>A0A918KUZ8</accession>
<protein>
    <submittedName>
        <fullName evidence="2">Uncharacterized protein</fullName>
    </submittedName>
</protein>
<sequence length="90" mass="9138">MKGVTMAQRTRPKGRVRGDDVMGLSVGIPTVKLHLNLLPGTRQCCYEIPECGVSPAARAFGPARHGGRAAGVVAARSGTRAAGTKGGGAP</sequence>
<reference evidence="2" key="1">
    <citation type="journal article" date="2014" name="Int. J. Syst. Evol. Microbiol.">
        <title>Complete genome sequence of Corynebacterium casei LMG S-19264T (=DSM 44701T), isolated from a smear-ripened cheese.</title>
        <authorList>
            <consortium name="US DOE Joint Genome Institute (JGI-PGF)"/>
            <person name="Walter F."/>
            <person name="Albersmeier A."/>
            <person name="Kalinowski J."/>
            <person name="Ruckert C."/>
        </authorList>
    </citation>
    <scope>NUCLEOTIDE SEQUENCE</scope>
    <source>
        <strain evidence="2">JCM 4956</strain>
    </source>
</reference>
<reference evidence="2" key="2">
    <citation type="submission" date="2020-09" db="EMBL/GenBank/DDBJ databases">
        <authorList>
            <person name="Sun Q."/>
            <person name="Ohkuma M."/>
        </authorList>
    </citation>
    <scope>NUCLEOTIDE SEQUENCE</scope>
    <source>
        <strain evidence="2">JCM 4956</strain>
    </source>
</reference>
<dbReference type="Proteomes" id="UP000645555">
    <property type="component" value="Unassembled WGS sequence"/>
</dbReference>
<organism evidence="2 3">
    <name type="scientific">Streptomyces fructofermentans</name>
    <dbReference type="NCBI Taxonomy" id="152141"/>
    <lineage>
        <taxon>Bacteria</taxon>
        <taxon>Bacillati</taxon>
        <taxon>Actinomycetota</taxon>
        <taxon>Actinomycetes</taxon>
        <taxon>Kitasatosporales</taxon>
        <taxon>Streptomycetaceae</taxon>
        <taxon>Streptomyces</taxon>
    </lineage>
</organism>
<proteinExistence type="predicted"/>
<dbReference type="AlphaFoldDB" id="A0A918KUZ8"/>
<keyword evidence="3" id="KW-1185">Reference proteome</keyword>
<name>A0A918KUZ8_9ACTN</name>
<evidence type="ECO:0000313" key="3">
    <source>
        <dbReference type="Proteomes" id="UP000645555"/>
    </source>
</evidence>
<evidence type="ECO:0000313" key="2">
    <source>
        <dbReference type="EMBL" id="GGX74882.1"/>
    </source>
</evidence>